<dbReference type="SUPFAM" id="SSF64288">
    <property type="entry name" value="Chorismate lyase-like"/>
    <property type="match status" value="1"/>
</dbReference>
<dbReference type="GO" id="GO:0003700">
    <property type="term" value="F:DNA-binding transcription factor activity"/>
    <property type="evidence" value="ECO:0007669"/>
    <property type="project" value="InterPro"/>
</dbReference>
<dbReference type="EMBL" id="BDCO01000003">
    <property type="protein sequence ID" value="GAT35304.1"/>
    <property type="molecule type" value="Genomic_DNA"/>
</dbReference>
<reference evidence="6" key="1">
    <citation type="journal article" date="2017" name="Genome Announc.">
        <title>Draft Genome Sequence of Terrimicrobium sacchariphilum NM-5T, a Facultative Anaerobic Soil Bacterium of the Class Spartobacteria.</title>
        <authorList>
            <person name="Qiu Y.L."/>
            <person name="Tourlousse D.M."/>
            <person name="Matsuura N."/>
            <person name="Ohashi A."/>
            <person name="Sekiguchi Y."/>
        </authorList>
    </citation>
    <scope>NUCLEOTIDE SEQUENCE [LARGE SCALE GENOMIC DNA]</scope>
    <source>
        <strain evidence="6">NM-5</strain>
    </source>
</reference>
<dbReference type="InterPro" id="IPR050679">
    <property type="entry name" value="Bact_HTH_transcr_reg"/>
</dbReference>
<protein>
    <submittedName>
        <fullName evidence="5">GntR family transcriptional regulator</fullName>
    </submittedName>
</protein>
<dbReference type="PROSITE" id="PS50949">
    <property type="entry name" value="HTH_GNTR"/>
    <property type="match status" value="1"/>
</dbReference>
<dbReference type="SMART" id="SM00866">
    <property type="entry name" value="UTRA"/>
    <property type="match status" value="1"/>
</dbReference>
<sequence length="251" mass="28181">MASETRPIHEQLIRLCQEELEAGRWQPGQQFPSERDLAARHGVSRATANKVLSKLASEGWLEMRKGIGCFVAERPTLFTSLRRIESFTVFASEQGYRPSTRLVELEARQTASDHVSAALGLPAGGRVISMKRLRLIDNDPVILEERWLPAALYPRLGRRELEGSFYQLCRERYGLIVQREEAEVRAAIAPAWPGVAWTAPALRLEGVGFDSKGQPLWYQVLHYRGDRFTLSNVVESAAAVPRLALNLNSNC</sequence>
<evidence type="ECO:0000256" key="1">
    <source>
        <dbReference type="ARBA" id="ARBA00023015"/>
    </source>
</evidence>
<dbReference type="OrthoDB" id="9815017at2"/>
<evidence type="ECO:0000256" key="3">
    <source>
        <dbReference type="ARBA" id="ARBA00023163"/>
    </source>
</evidence>
<dbReference type="Proteomes" id="UP000076023">
    <property type="component" value="Unassembled WGS sequence"/>
</dbReference>
<keyword evidence="2" id="KW-0238">DNA-binding</keyword>
<evidence type="ECO:0000313" key="5">
    <source>
        <dbReference type="EMBL" id="GAT35304.1"/>
    </source>
</evidence>
<dbReference type="SUPFAM" id="SSF46785">
    <property type="entry name" value="Winged helix' DNA-binding domain"/>
    <property type="match status" value="1"/>
</dbReference>
<dbReference type="InterPro" id="IPR000524">
    <property type="entry name" value="Tscrpt_reg_HTH_GntR"/>
</dbReference>
<dbReference type="PRINTS" id="PR00035">
    <property type="entry name" value="HTHGNTR"/>
</dbReference>
<feature type="domain" description="HTH gntR-type" evidence="4">
    <location>
        <begin position="6"/>
        <end position="74"/>
    </location>
</feature>
<evidence type="ECO:0000256" key="2">
    <source>
        <dbReference type="ARBA" id="ARBA00023125"/>
    </source>
</evidence>
<dbReference type="Gene3D" id="3.40.1410.10">
    <property type="entry name" value="Chorismate lyase-like"/>
    <property type="match status" value="1"/>
</dbReference>
<dbReference type="Pfam" id="PF00392">
    <property type="entry name" value="GntR"/>
    <property type="match status" value="1"/>
</dbReference>
<comment type="caution">
    <text evidence="5">The sequence shown here is derived from an EMBL/GenBank/DDBJ whole genome shotgun (WGS) entry which is preliminary data.</text>
</comment>
<name>A0A146GF64_TERSA</name>
<gene>
    <name evidence="5" type="ORF">TSACC_3369</name>
</gene>
<dbReference type="PANTHER" id="PTHR44846">
    <property type="entry name" value="MANNOSYL-D-GLYCERATE TRANSPORT/METABOLISM SYSTEM REPRESSOR MNGR-RELATED"/>
    <property type="match status" value="1"/>
</dbReference>
<dbReference type="RefSeq" id="WP_075081128.1">
    <property type="nucleotide sequence ID" value="NZ_BDCO01000003.1"/>
</dbReference>
<evidence type="ECO:0000313" key="6">
    <source>
        <dbReference type="Proteomes" id="UP000076023"/>
    </source>
</evidence>
<keyword evidence="1" id="KW-0805">Transcription regulation</keyword>
<keyword evidence="6" id="KW-1185">Reference proteome</keyword>
<organism evidence="5 6">
    <name type="scientific">Terrimicrobium sacchariphilum</name>
    <dbReference type="NCBI Taxonomy" id="690879"/>
    <lineage>
        <taxon>Bacteria</taxon>
        <taxon>Pseudomonadati</taxon>
        <taxon>Verrucomicrobiota</taxon>
        <taxon>Terrimicrobiia</taxon>
        <taxon>Terrimicrobiales</taxon>
        <taxon>Terrimicrobiaceae</taxon>
        <taxon>Terrimicrobium</taxon>
    </lineage>
</organism>
<dbReference type="InterPro" id="IPR036390">
    <property type="entry name" value="WH_DNA-bd_sf"/>
</dbReference>
<dbReference type="STRING" id="690879.TSACC_3369"/>
<dbReference type="Gene3D" id="1.10.10.10">
    <property type="entry name" value="Winged helix-like DNA-binding domain superfamily/Winged helix DNA-binding domain"/>
    <property type="match status" value="1"/>
</dbReference>
<evidence type="ECO:0000259" key="4">
    <source>
        <dbReference type="PROSITE" id="PS50949"/>
    </source>
</evidence>
<dbReference type="InParanoid" id="A0A146GF64"/>
<accession>A0A146GF64</accession>
<dbReference type="AlphaFoldDB" id="A0A146GF64"/>
<dbReference type="InterPro" id="IPR036388">
    <property type="entry name" value="WH-like_DNA-bd_sf"/>
</dbReference>
<dbReference type="CDD" id="cd07377">
    <property type="entry name" value="WHTH_GntR"/>
    <property type="match status" value="1"/>
</dbReference>
<dbReference type="Pfam" id="PF07702">
    <property type="entry name" value="UTRA"/>
    <property type="match status" value="1"/>
</dbReference>
<dbReference type="SMART" id="SM00345">
    <property type="entry name" value="HTH_GNTR"/>
    <property type="match status" value="1"/>
</dbReference>
<proteinExistence type="predicted"/>
<dbReference type="GO" id="GO:0003677">
    <property type="term" value="F:DNA binding"/>
    <property type="evidence" value="ECO:0007669"/>
    <property type="project" value="UniProtKB-KW"/>
</dbReference>
<dbReference type="InterPro" id="IPR028978">
    <property type="entry name" value="Chorismate_lyase_/UTRA_dom_sf"/>
</dbReference>
<dbReference type="InterPro" id="IPR011663">
    <property type="entry name" value="UTRA"/>
</dbReference>
<dbReference type="FunCoup" id="A0A146GF64">
    <property type="interactions" value="12"/>
</dbReference>
<keyword evidence="3" id="KW-0804">Transcription</keyword>